<accession>A0ABS8VSQ3</accession>
<evidence type="ECO:0000259" key="1">
    <source>
        <dbReference type="Pfam" id="PF12697"/>
    </source>
</evidence>
<comment type="caution">
    <text evidence="2">The sequence shown here is derived from an EMBL/GenBank/DDBJ whole genome shotgun (WGS) entry which is preliminary data.</text>
</comment>
<name>A0ABS8VSQ3_9PROT</name>
<dbReference type="InterPro" id="IPR000073">
    <property type="entry name" value="AB_hydrolase_1"/>
</dbReference>
<feature type="domain" description="AB hydrolase-1" evidence="1">
    <location>
        <begin position="3"/>
        <end position="200"/>
    </location>
</feature>
<dbReference type="GO" id="GO:0016787">
    <property type="term" value="F:hydrolase activity"/>
    <property type="evidence" value="ECO:0007669"/>
    <property type="project" value="UniProtKB-KW"/>
</dbReference>
<dbReference type="Pfam" id="PF12697">
    <property type="entry name" value="Abhydrolase_6"/>
    <property type="match status" value="1"/>
</dbReference>
<proteinExistence type="predicted"/>
<dbReference type="EMBL" id="JAJSOJ010000025">
    <property type="protein sequence ID" value="MCE0743978.1"/>
    <property type="molecule type" value="Genomic_DNA"/>
</dbReference>
<dbReference type="Gene3D" id="3.40.50.1820">
    <property type="entry name" value="alpha/beta hydrolase"/>
    <property type="match status" value="1"/>
</dbReference>
<reference evidence="2 3" key="1">
    <citation type="submission" date="2021-12" db="EMBL/GenBank/DDBJ databases">
        <title>Genome sequence of Acetobacter sicerae DmPark20a_162.</title>
        <authorList>
            <person name="Chaston J.M."/>
        </authorList>
    </citation>
    <scope>NUCLEOTIDE SEQUENCE [LARGE SCALE GENOMIC DNA]</scope>
    <source>
        <strain evidence="2 3">DmPark20a_162</strain>
    </source>
</reference>
<gene>
    <name evidence="2" type="ORF">LWC05_08800</name>
</gene>
<dbReference type="SUPFAM" id="SSF53474">
    <property type="entry name" value="alpha/beta-Hydrolases"/>
    <property type="match status" value="1"/>
</dbReference>
<dbReference type="InterPro" id="IPR029058">
    <property type="entry name" value="AB_hydrolase_fold"/>
</dbReference>
<protein>
    <submittedName>
        <fullName evidence="2">Alpha/beta hydrolase</fullName>
    </submittedName>
</protein>
<evidence type="ECO:0000313" key="2">
    <source>
        <dbReference type="EMBL" id="MCE0743978.1"/>
    </source>
</evidence>
<keyword evidence="2" id="KW-0378">Hydrolase</keyword>
<organism evidence="2 3">
    <name type="scientific">Acetobacter sicerae</name>
    <dbReference type="NCBI Taxonomy" id="85325"/>
    <lineage>
        <taxon>Bacteria</taxon>
        <taxon>Pseudomonadati</taxon>
        <taxon>Pseudomonadota</taxon>
        <taxon>Alphaproteobacteria</taxon>
        <taxon>Acetobacterales</taxon>
        <taxon>Acetobacteraceae</taxon>
        <taxon>Acetobacter</taxon>
    </lineage>
</organism>
<keyword evidence="3" id="KW-1185">Reference proteome</keyword>
<dbReference type="RefSeq" id="WP_232877595.1">
    <property type="nucleotide sequence ID" value="NZ_JAJSOJ010000025.1"/>
</dbReference>
<evidence type="ECO:0000313" key="3">
    <source>
        <dbReference type="Proteomes" id="UP001521074"/>
    </source>
</evidence>
<dbReference type="Proteomes" id="UP001521074">
    <property type="component" value="Unassembled WGS sequence"/>
</dbReference>
<sequence length="215" mass="23371">MQIVLVHGWGFSPEMWKPVQDRLGRPAITLDLGFFGPAKTGLPTGQPLLAVGHSLGLLWLLTHAGLPEGSIVMGINGFTRFSRADDFPVGVMPRVLDRMMKGLERDAAPVLRQFRANCGLSGQATEDFGMPETTRLLDGLSLLQKGDARAQRQRVHAALASRDDAIVSPAMTEASFPSERIGWLETGGHLLPLTHPDRCATFILEACEEFSADGR</sequence>